<evidence type="ECO:0000259" key="4">
    <source>
        <dbReference type="Pfam" id="PF17676"/>
    </source>
</evidence>
<gene>
    <name evidence="5" type="ORF">Bequi_12335</name>
</gene>
<dbReference type="Gene3D" id="3.50.30.60">
    <property type="entry name" value="LD-carboxypeptidase A C-terminal domain-like"/>
    <property type="match status" value="1"/>
</dbReference>
<keyword evidence="1" id="KW-0121">Carboxypeptidase</keyword>
<name>A0ABT0R2J3_9MICO</name>
<feature type="domain" description="LD-carboxypeptidase C-terminal" evidence="4">
    <location>
        <begin position="25"/>
        <end position="143"/>
    </location>
</feature>
<protein>
    <recommendedName>
        <fullName evidence="4">LD-carboxypeptidase C-terminal domain-containing protein</fullName>
    </recommendedName>
</protein>
<accession>A0ABT0R2J3</accession>
<dbReference type="RefSeq" id="WP_249738235.1">
    <property type="nucleotide sequence ID" value="NZ_JAKNCJ010000008.1"/>
</dbReference>
<dbReference type="Proteomes" id="UP001203761">
    <property type="component" value="Unassembled WGS sequence"/>
</dbReference>
<sequence length="157" mass="16580">MSEYELDVASRWERWDVPGEGLRVEGRLIGGCIETLVNLAGTPFLPVDALAAAGEPLVVFVEAAGDDAATICRNLHGMRLAGFFDDAAAILVGRTFAPDAPTLTQREAVLDALSPLGVPILGGVDCGHWAPYMPLVNGALCRVEHGPESSRITQTLA</sequence>
<keyword evidence="3" id="KW-0378">Hydrolase</keyword>
<organism evidence="5 6">
    <name type="scientific">Brachybacterium equifaecis</name>
    <dbReference type="NCBI Taxonomy" id="2910770"/>
    <lineage>
        <taxon>Bacteria</taxon>
        <taxon>Bacillati</taxon>
        <taxon>Actinomycetota</taxon>
        <taxon>Actinomycetes</taxon>
        <taxon>Micrococcales</taxon>
        <taxon>Dermabacteraceae</taxon>
        <taxon>Brachybacterium</taxon>
    </lineage>
</organism>
<evidence type="ECO:0000313" key="6">
    <source>
        <dbReference type="Proteomes" id="UP001203761"/>
    </source>
</evidence>
<reference evidence="5" key="1">
    <citation type="submission" date="2022-02" db="EMBL/GenBank/DDBJ databases">
        <authorList>
            <person name="Lee M."/>
            <person name="Kim S.-J."/>
            <person name="Jung M.-Y."/>
        </authorList>
    </citation>
    <scope>NUCLEOTIDE SEQUENCE</scope>
    <source>
        <strain evidence="5">JHP9</strain>
    </source>
</reference>
<dbReference type="PANTHER" id="PTHR30237">
    <property type="entry name" value="MURAMOYLTETRAPEPTIDE CARBOXYPEPTIDASE"/>
    <property type="match status" value="1"/>
</dbReference>
<evidence type="ECO:0000256" key="1">
    <source>
        <dbReference type="ARBA" id="ARBA00022645"/>
    </source>
</evidence>
<keyword evidence="3" id="KW-0720">Serine protease</keyword>
<proteinExistence type="predicted"/>
<dbReference type="InterPro" id="IPR040921">
    <property type="entry name" value="Peptidase_S66C"/>
</dbReference>
<evidence type="ECO:0000313" key="5">
    <source>
        <dbReference type="EMBL" id="MCL6424156.1"/>
    </source>
</evidence>
<evidence type="ECO:0000256" key="2">
    <source>
        <dbReference type="ARBA" id="ARBA00022670"/>
    </source>
</evidence>
<dbReference type="InterPro" id="IPR003507">
    <property type="entry name" value="S66_fam"/>
</dbReference>
<evidence type="ECO:0000256" key="3">
    <source>
        <dbReference type="ARBA" id="ARBA00022825"/>
    </source>
</evidence>
<keyword evidence="2" id="KW-0645">Protease</keyword>
<dbReference type="SUPFAM" id="SSF141986">
    <property type="entry name" value="LD-carboxypeptidase A C-terminal domain-like"/>
    <property type="match status" value="1"/>
</dbReference>
<comment type="caution">
    <text evidence="5">The sequence shown here is derived from an EMBL/GenBank/DDBJ whole genome shotgun (WGS) entry which is preliminary data.</text>
</comment>
<keyword evidence="6" id="KW-1185">Reference proteome</keyword>
<dbReference type="PANTHER" id="PTHR30237:SF2">
    <property type="entry name" value="MUREIN TETRAPEPTIDE CARBOXYPEPTIDASE"/>
    <property type="match status" value="1"/>
</dbReference>
<dbReference type="EMBL" id="JAKNCJ010000008">
    <property type="protein sequence ID" value="MCL6424156.1"/>
    <property type="molecule type" value="Genomic_DNA"/>
</dbReference>
<dbReference type="Pfam" id="PF17676">
    <property type="entry name" value="Peptidase_S66C"/>
    <property type="match status" value="1"/>
</dbReference>
<dbReference type="InterPro" id="IPR027461">
    <property type="entry name" value="Carboxypeptidase_A_C_sf"/>
</dbReference>